<comment type="caution">
    <text evidence="1">The sequence shown here is derived from an EMBL/GenBank/DDBJ whole genome shotgun (WGS) entry which is preliminary data.</text>
</comment>
<proteinExistence type="predicted"/>
<name>A0ACB9XBC8_CHAAC</name>
<sequence>EGASAQRLLRAGKLLLERQPLRAFGGHVTDVEMAPELISLLLTQGLFLLAGDR</sequence>
<protein>
    <submittedName>
        <fullName evidence="1">Uncharacterized protein</fullName>
    </submittedName>
</protein>
<keyword evidence="2" id="KW-1185">Reference proteome</keyword>
<evidence type="ECO:0000313" key="2">
    <source>
        <dbReference type="Proteomes" id="UP001057452"/>
    </source>
</evidence>
<feature type="non-terminal residue" evidence="1">
    <location>
        <position position="53"/>
    </location>
</feature>
<gene>
    <name evidence="1" type="ORF">KUCAC02_012384</name>
</gene>
<accession>A0ACB9XBC8</accession>
<dbReference type="Proteomes" id="UP001057452">
    <property type="component" value="Chromosome 7"/>
</dbReference>
<evidence type="ECO:0000313" key="1">
    <source>
        <dbReference type="EMBL" id="KAI4823827.1"/>
    </source>
</evidence>
<feature type="non-terminal residue" evidence="1">
    <location>
        <position position="1"/>
    </location>
</feature>
<dbReference type="EMBL" id="CM043791">
    <property type="protein sequence ID" value="KAI4823827.1"/>
    <property type="molecule type" value="Genomic_DNA"/>
</dbReference>
<organism evidence="1 2">
    <name type="scientific">Chaenocephalus aceratus</name>
    <name type="common">Blackfin icefish</name>
    <name type="synonym">Chaenichthys aceratus</name>
    <dbReference type="NCBI Taxonomy" id="36190"/>
    <lineage>
        <taxon>Eukaryota</taxon>
        <taxon>Metazoa</taxon>
        <taxon>Chordata</taxon>
        <taxon>Craniata</taxon>
        <taxon>Vertebrata</taxon>
        <taxon>Euteleostomi</taxon>
        <taxon>Actinopterygii</taxon>
        <taxon>Neopterygii</taxon>
        <taxon>Teleostei</taxon>
        <taxon>Neoteleostei</taxon>
        <taxon>Acanthomorphata</taxon>
        <taxon>Eupercaria</taxon>
        <taxon>Perciformes</taxon>
        <taxon>Notothenioidei</taxon>
        <taxon>Channichthyidae</taxon>
        <taxon>Chaenocephalus</taxon>
    </lineage>
</organism>
<reference evidence="1" key="1">
    <citation type="submission" date="2022-05" db="EMBL/GenBank/DDBJ databases">
        <title>Chromosome-level genome of Chaenocephalus aceratus.</title>
        <authorList>
            <person name="Park H."/>
        </authorList>
    </citation>
    <scope>NUCLEOTIDE SEQUENCE</scope>
    <source>
        <strain evidence="1">KU_202001</strain>
    </source>
</reference>